<dbReference type="EMBL" id="CP023284">
    <property type="protein sequence ID" value="ATA54559.1"/>
    <property type="molecule type" value="Genomic_DNA"/>
</dbReference>
<dbReference type="KEGG" id="vbo:CKY39_16090"/>
<accession>A0A250DKR5</accession>
<sequence length="147" mass="15800">MATARAARLTPAERDHVMTPLRDAVAALRRGVATELEWSHAVSAVNVGDAIETQGVVRGLAGHLRSIDLALQEIGKRARSTGAWAPPALYYEERDLLDLLVDLHGHQIRSLSFGEFSRALDKAVAQTRSAPGGVVVDVGRLQGELLC</sequence>
<organism evidence="1 2">
    <name type="scientific">Variovorax boronicumulans</name>
    <dbReference type="NCBI Taxonomy" id="436515"/>
    <lineage>
        <taxon>Bacteria</taxon>
        <taxon>Pseudomonadati</taxon>
        <taxon>Pseudomonadota</taxon>
        <taxon>Betaproteobacteria</taxon>
        <taxon>Burkholderiales</taxon>
        <taxon>Comamonadaceae</taxon>
        <taxon>Variovorax</taxon>
    </lineage>
</organism>
<evidence type="ECO:0000313" key="2">
    <source>
        <dbReference type="Proteomes" id="UP000217154"/>
    </source>
</evidence>
<reference evidence="1 2" key="1">
    <citation type="submission" date="2017-09" db="EMBL/GenBank/DDBJ databases">
        <title>The diverse metabolic capabilities of V. boronicumulans make it an excellent choice for continued studies on novel biodegradation.</title>
        <authorList>
            <person name="Sun S."/>
        </authorList>
    </citation>
    <scope>NUCLEOTIDE SEQUENCE [LARGE SCALE GENOMIC DNA]</scope>
    <source>
        <strain evidence="1 2">J1</strain>
    </source>
</reference>
<protein>
    <submittedName>
        <fullName evidence="1">Uncharacterized protein</fullName>
    </submittedName>
</protein>
<proteinExistence type="predicted"/>
<dbReference type="AlphaFoldDB" id="A0A250DKR5"/>
<dbReference type="Proteomes" id="UP000217154">
    <property type="component" value="Chromosome"/>
</dbReference>
<evidence type="ECO:0000313" key="1">
    <source>
        <dbReference type="EMBL" id="ATA54559.1"/>
    </source>
</evidence>
<name>A0A250DKR5_9BURK</name>
<gene>
    <name evidence="1" type="ORF">CKY39_16090</name>
</gene>